<accession>A0A0F7SGN5</accession>
<organism evidence="3">
    <name type="scientific">Phaffia rhodozyma</name>
    <name type="common">Yeast</name>
    <name type="synonym">Xanthophyllomyces dendrorhous</name>
    <dbReference type="NCBI Taxonomy" id="264483"/>
    <lineage>
        <taxon>Eukaryota</taxon>
        <taxon>Fungi</taxon>
        <taxon>Dikarya</taxon>
        <taxon>Basidiomycota</taxon>
        <taxon>Agaricomycotina</taxon>
        <taxon>Tremellomycetes</taxon>
        <taxon>Cystofilobasidiales</taxon>
        <taxon>Mrakiaceae</taxon>
        <taxon>Phaffia</taxon>
    </lineage>
</organism>
<feature type="region of interest" description="Disordered" evidence="1">
    <location>
        <begin position="373"/>
        <end position="393"/>
    </location>
</feature>
<feature type="compositionally biased region" description="Basic and acidic residues" evidence="1">
    <location>
        <begin position="435"/>
        <end position="445"/>
    </location>
</feature>
<dbReference type="AlphaFoldDB" id="A0A0F7SGN5"/>
<evidence type="ECO:0000313" key="3">
    <source>
        <dbReference type="EMBL" id="CDZ96187.1"/>
    </source>
</evidence>
<feature type="signal peptide" evidence="2">
    <location>
        <begin position="1"/>
        <end position="15"/>
    </location>
</feature>
<dbReference type="EMBL" id="LN483116">
    <property type="protein sequence ID" value="CDZ96187.1"/>
    <property type="molecule type" value="Genomic_DNA"/>
</dbReference>
<proteinExistence type="predicted"/>
<sequence>MAFLIPLLAPSIAEASANLAIGISNAVQGTSSSVSIQIGKKVFTNNKGFNLSGLPYELREKILLMALDESKSLVVPILKLTNPYGVTPQQYAALEKRSPLNRSNPNYRSVMNEYRSANGYPLSSWRWLRVCREWWALLRRELWKRCTIDGWNPYQVFLRLLESDDFHAAPFIRTLSLLDGFSSPSDLYTILTSPKMKHLETLNILPIYLESSAFNPYLPPPRPFPFGVHLIPVGTIRSVSIGLPLDQCTNQTTRRHLSSLQLDFLGVTLNRPSEQLFAELADLVGKTVQTISIRYLPDLTVPLRAFVDPGVLTGPSIRSFERVVITLPKITSFGRIPYQNQPEANELGERVAFSQRLIDLLDMDNEGPTVRVSGAGDRFEDKGDMNRDEQLESRGGLRNRTVVYLGRSHGDEEEHGLSTGRRIWPLTDEFAFEPIEKRPMMDKNKSGSRLSNGQCEGGNDEKDDKPDNTVESWERQTDLRLFGGLIGIRMESKKR</sequence>
<evidence type="ECO:0000256" key="1">
    <source>
        <dbReference type="SAM" id="MobiDB-lite"/>
    </source>
</evidence>
<protein>
    <recommendedName>
        <fullName evidence="4">F-box domain-containing protein</fullName>
    </recommendedName>
</protein>
<feature type="compositionally biased region" description="Basic and acidic residues" evidence="1">
    <location>
        <begin position="459"/>
        <end position="476"/>
    </location>
</feature>
<evidence type="ECO:0008006" key="4">
    <source>
        <dbReference type="Google" id="ProtNLM"/>
    </source>
</evidence>
<keyword evidence="2" id="KW-0732">Signal</keyword>
<feature type="region of interest" description="Disordered" evidence="1">
    <location>
        <begin position="435"/>
        <end position="476"/>
    </location>
</feature>
<feature type="chain" id="PRO_5012723426" description="F-box domain-containing protein" evidence="2">
    <location>
        <begin position="16"/>
        <end position="495"/>
    </location>
</feature>
<feature type="compositionally biased region" description="Basic and acidic residues" evidence="1">
    <location>
        <begin position="377"/>
        <end position="392"/>
    </location>
</feature>
<reference evidence="3" key="1">
    <citation type="submission" date="2014-08" db="EMBL/GenBank/DDBJ databases">
        <authorList>
            <person name="Sharma Rahul"/>
            <person name="Thines Marco"/>
        </authorList>
    </citation>
    <scope>NUCLEOTIDE SEQUENCE</scope>
</reference>
<name>A0A0F7SGN5_PHARH</name>
<evidence type="ECO:0000256" key="2">
    <source>
        <dbReference type="SAM" id="SignalP"/>
    </source>
</evidence>